<accession>A0A2P4YA02</accession>
<protein>
    <submittedName>
        <fullName evidence="1">Uncharacterized protein</fullName>
    </submittedName>
</protein>
<keyword evidence="2" id="KW-1185">Reference proteome</keyword>
<dbReference type="AlphaFoldDB" id="A0A2P4YA02"/>
<name>A0A2P4YA02_9STRA</name>
<gene>
    <name evidence="1" type="ORF">PHPALM_8536</name>
</gene>
<proteinExistence type="predicted"/>
<evidence type="ECO:0000313" key="2">
    <source>
        <dbReference type="Proteomes" id="UP000237271"/>
    </source>
</evidence>
<comment type="caution">
    <text evidence="1">The sequence shown here is derived from an EMBL/GenBank/DDBJ whole genome shotgun (WGS) entry which is preliminary data.</text>
</comment>
<evidence type="ECO:0000313" key="1">
    <source>
        <dbReference type="EMBL" id="POM74499.1"/>
    </source>
</evidence>
<reference evidence="1 2" key="1">
    <citation type="journal article" date="2017" name="Genome Biol. Evol.">
        <title>Phytophthora megakarya and P. palmivora, closely related causal agents of cacao black pod rot, underwent increases in genome sizes and gene numbers by different mechanisms.</title>
        <authorList>
            <person name="Ali S.S."/>
            <person name="Shao J."/>
            <person name="Lary D.J."/>
            <person name="Kronmiller B."/>
            <person name="Shen D."/>
            <person name="Strem M.D."/>
            <person name="Amoako-Attah I."/>
            <person name="Akrofi A.Y."/>
            <person name="Begoude B.A."/>
            <person name="Ten Hoopen G.M."/>
            <person name="Coulibaly K."/>
            <person name="Kebe B.I."/>
            <person name="Melnick R.L."/>
            <person name="Guiltinan M.J."/>
            <person name="Tyler B.M."/>
            <person name="Meinhardt L.W."/>
            <person name="Bailey B.A."/>
        </authorList>
    </citation>
    <scope>NUCLEOTIDE SEQUENCE [LARGE SCALE GENOMIC DNA]</scope>
    <source>
        <strain evidence="2">sbr112.9</strain>
    </source>
</reference>
<sequence length="176" mass="20110">MTSTVTIPPEKFAQARARILSVLYGKAFKVTIVHKLVKSLRYVATCFSPARAFYQTLLVFETSFRRFDRIELTPDVVEDLTWIFAVLAYEHRLNSIPVVEFDPISTLAIFVCIDASDTGLCALAPQIKQYLRVKRKTTKAILSNENRKFYKRLRASERRPGSSALGTYLVEANKQR</sequence>
<dbReference type="EMBL" id="NCKW01004861">
    <property type="protein sequence ID" value="POM74499.1"/>
    <property type="molecule type" value="Genomic_DNA"/>
</dbReference>
<organism evidence="1 2">
    <name type="scientific">Phytophthora palmivora</name>
    <dbReference type="NCBI Taxonomy" id="4796"/>
    <lineage>
        <taxon>Eukaryota</taxon>
        <taxon>Sar</taxon>
        <taxon>Stramenopiles</taxon>
        <taxon>Oomycota</taxon>
        <taxon>Peronosporomycetes</taxon>
        <taxon>Peronosporales</taxon>
        <taxon>Peronosporaceae</taxon>
        <taxon>Phytophthora</taxon>
    </lineage>
</organism>
<dbReference type="Proteomes" id="UP000237271">
    <property type="component" value="Unassembled WGS sequence"/>
</dbReference>
<dbReference type="OrthoDB" id="145897at2759"/>